<accession>A0AAD9NTZ0</accession>
<comment type="caution">
    <text evidence="2">The sequence shown here is derived from an EMBL/GenBank/DDBJ whole genome shotgun (WGS) entry which is preliminary data.</text>
</comment>
<feature type="compositionally biased region" description="Pro residues" evidence="1">
    <location>
        <begin position="224"/>
        <end position="234"/>
    </location>
</feature>
<evidence type="ECO:0000313" key="2">
    <source>
        <dbReference type="EMBL" id="KAK2182707.1"/>
    </source>
</evidence>
<dbReference type="Proteomes" id="UP001209878">
    <property type="component" value="Unassembled WGS sequence"/>
</dbReference>
<feature type="compositionally biased region" description="Low complexity" evidence="1">
    <location>
        <begin position="235"/>
        <end position="245"/>
    </location>
</feature>
<sequence length="458" mass="49587">MKSTHVTCQSSLVYFTISLQCATSAYERRRPCTRIHRRVCVVEKRRPVGLDKASYQRGFKACQEVVIEFLVDIESCSFDDAFCARLVQKMQSRACELPEDLNVIAEDEMRSQQNAPQRFGSVTDAILYRRHSEDQGGLGRDDDSGAQLYMPMSDPARPESGYVSDYVTDPRLQSDCGRPTGADGQDAEMVPLDLKRCSPQDAGQMNGGAYKFKNDMQNRFTPTDAPPPPPPPPSSSSSLSSLSSLASQYWPRDGASGDVAKTDKMAGEERQCCGACDRREGAYCGKLSTQPAPAMPPLIGVDQDGIHYPVGQSVDVQRCGDRLPDIGRHSGADLPGEHSTAVAGATDSVPGFALHPSGSFYLPVAVPRAALAVALLDDSSTGLCHPVNIHVRFGMPKPLDGNTGRHSHLTPDGAPIVARSCDESREVSRFPDNSRAVFEMQCGGAQRNVGNRPYITTG</sequence>
<reference evidence="2" key="1">
    <citation type="journal article" date="2023" name="Mol. Biol. Evol.">
        <title>Third-Generation Sequencing Reveals the Adaptive Role of the Epigenome in Three Deep-Sea Polychaetes.</title>
        <authorList>
            <person name="Perez M."/>
            <person name="Aroh O."/>
            <person name="Sun Y."/>
            <person name="Lan Y."/>
            <person name="Juniper S.K."/>
            <person name="Young C.R."/>
            <person name="Angers B."/>
            <person name="Qian P.Y."/>
        </authorList>
    </citation>
    <scope>NUCLEOTIDE SEQUENCE</scope>
    <source>
        <strain evidence="2">R07B-5</strain>
    </source>
</reference>
<protein>
    <submittedName>
        <fullName evidence="2">Uncharacterized protein</fullName>
    </submittedName>
</protein>
<evidence type="ECO:0000313" key="3">
    <source>
        <dbReference type="Proteomes" id="UP001209878"/>
    </source>
</evidence>
<name>A0AAD9NTZ0_RIDPI</name>
<feature type="region of interest" description="Disordered" evidence="1">
    <location>
        <begin position="131"/>
        <end position="262"/>
    </location>
</feature>
<gene>
    <name evidence="2" type="ORF">NP493_340g01000</name>
</gene>
<keyword evidence="3" id="KW-1185">Reference proteome</keyword>
<dbReference type="EMBL" id="JAODUO010000339">
    <property type="protein sequence ID" value="KAK2182707.1"/>
    <property type="molecule type" value="Genomic_DNA"/>
</dbReference>
<dbReference type="AlphaFoldDB" id="A0AAD9NTZ0"/>
<proteinExistence type="predicted"/>
<evidence type="ECO:0000256" key="1">
    <source>
        <dbReference type="SAM" id="MobiDB-lite"/>
    </source>
</evidence>
<organism evidence="2 3">
    <name type="scientific">Ridgeia piscesae</name>
    <name type="common">Tubeworm</name>
    <dbReference type="NCBI Taxonomy" id="27915"/>
    <lineage>
        <taxon>Eukaryota</taxon>
        <taxon>Metazoa</taxon>
        <taxon>Spiralia</taxon>
        <taxon>Lophotrochozoa</taxon>
        <taxon>Annelida</taxon>
        <taxon>Polychaeta</taxon>
        <taxon>Sedentaria</taxon>
        <taxon>Canalipalpata</taxon>
        <taxon>Sabellida</taxon>
        <taxon>Siboglinidae</taxon>
        <taxon>Ridgeia</taxon>
    </lineage>
</organism>
<feature type="compositionally biased region" description="Basic and acidic residues" evidence="1">
    <location>
        <begin position="131"/>
        <end position="143"/>
    </location>
</feature>